<dbReference type="EMBL" id="BBNQ01000019">
    <property type="protein sequence ID" value="GAL64553.1"/>
    <property type="molecule type" value="Genomic_DNA"/>
</dbReference>
<dbReference type="PROSITE" id="PS51257">
    <property type="entry name" value="PROKAR_LIPOPROTEIN"/>
    <property type="match status" value="1"/>
</dbReference>
<comment type="caution">
    <text evidence="1">The sequence shown here is derived from an EMBL/GenBank/DDBJ whole genome shotgun (WGS) entry which is preliminary data.</text>
</comment>
<evidence type="ECO:0000313" key="1">
    <source>
        <dbReference type="EMBL" id="GAL64553.1"/>
    </source>
</evidence>
<accession>A0A090VKK3</accession>
<sequence length="277" mass="32376">MKIKTNLILSAFTIFALTSCKNEGKENKAETPIDKVVEQKQKFQNQAHELVYQMTQKVGDYSKLASKKDVVYTYTYRIPDGKTDIITEKYIFNGELSYGAYQKHERTLPDLEGLIEQGYDGNEFWIKLNGAPLNDAAALKKVAFNRPTNFYWFAMMQKLLDPGLQYEYLKEQTINNNNYAVVKVSFNTSKPSDIYQLYINKETKLVDQFLFTVMDFGRTEPMLMIMEYEQVEDLLIPTKRKYKKSNWDAEVTEEPWILVNWTDIKFNNGLTKADFKK</sequence>
<proteinExistence type="predicted"/>
<dbReference type="RefSeq" id="WP_042506361.1">
    <property type="nucleotide sequence ID" value="NZ_BBNQ01000019.1"/>
</dbReference>
<name>A0A090VKK3_9FLAO</name>
<dbReference type="AlphaFoldDB" id="A0A090VKK3"/>
<evidence type="ECO:0008006" key="3">
    <source>
        <dbReference type="Google" id="ProtNLM"/>
    </source>
</evidence>
<organism evidence="1 2">
    <name type="scientific">Algibacter lectus</name>
    <dbReference type="NCBI Taxonomy" id="221126"/>
    <lineage>
        <taxon>Bacteria</taxon>
        <taxon>Pseudomonadati</taxon>
        <taxon>Bacteroidota</taxon>
        <taxon>Flavobacteriia</taxon>
        <taxon>Flavobacteriales</taxon>
        <taxon>Flavobacteriaceae</taxon>
        <taxon>Algibacter</taxon>
    </lineage>
</organism>
<protein>
    <recommendedName>
        <fullName evidence="3">Outer membrane lipoprotein-sorting protein</fullName>
    </recommendedName>
</protein>
<dbReference type="Proteomes" id="UP000029644">
    <property type="component" value="Unassembled WGS sequence"/>
</dbReference>
<gene>
    <name evidence="1" type="ORF">JCM19300_4648</name>
</gene>
<dbReference type="OrthoDB" id="1490620at2"/>
<reference evidence="1 2" key="1">
    <citation type="journal article" date="2014" name="Genome Announc.">
        <title>Draft Genome Sequences of Marine Flavobacterium Algibacter lectus Strains SS8 and NR4.</title>
        <authorList>
            <person name="Takatani N."/>
            <person name="Nakanishi M."/>
            <person name="Meirelles P."/>
            <person name="Mino S."/>
            <person name="Suda W."/>
            <person name="Oshima K."/>
            <person name="Hattori M."/>
            <person name="Ohkuma M."/>
            <person name="Hosokawa M."/>
            <person name="Miyashita K."/>
            <person name="Thompson F.L."/>
            <person name="Niwa A."/>
            <person name="Sawabe T."/>
            <person name="Sawabe T."/>
        </authorList>
    </citation>
    <scope>NUCLEOTIDE SEQUENCE [LARGE SCALE GENOMIC DNA]</scope>
    <source>
        <strain evidence="1 2">JCM 19300</strain>
    </source>
</reference>
<evidence type="ECO:0000313" key="2">
    <source>
        <dbReference type="Proteomes" id="UP000029644"/>
    </source>
</evidence>